<dbReference type="EMBL" id="SDAM02008602">
    <property type="protein sequence ID" value="KAH6819726.1"/>
    <property type="molecule type" value="Genomic_DNA"/>
</dbReference>
<feature type="domain" description="DUF7870" evidence="2">
    <location>
        <begin position="230"/>
        <end position="371"/>
    </location>
</feature>
<proteinExistence type="predicted"/>
<organism evidence="3 4">
    <name type="scientific">Perilla frutescens var. hirtella</name>
    <name type="common">Perilla citriodora</name>
    <name type="synonym">Perilla setoyensis</name>
    <dbReference type="NCBI Taxonomy" id="608512"/>
    <lineage>
        <taxon>Eukaryota</taxon>
        <taxon>Viridiplantae</taxon>
        <taxon>Streptophyta</taxon>
        <taxon>Embryophyta</taxon>
        <taxon>Tracheophyta</taxon>
        <taxon>Spermatophyta</taxon>
        <taxon>Magnoliopsida</taxon>
        <taxon>eudicotyledons</taxon>
        <taxon>Gunneridae</taxon>
        <taxon>Pentapetalae</taxon>
        <taxon>asterids</taxon>
        <taxon>lamiids</taxon>
        <taxon>Lamiales</taxon>
        <taxon>Lamiaceae</taxon>
        <taxon>Nepetoideae</taxon>
        <taxon>Elsholtzieae</taxon>
        <taxon>Perilla</taxon>
    </lineage>
</organism>
<dbReference type="AlphaFoldDB" id="A0AAD4IR92"/>
<feature type="transmembrane region" description="Helical" evidence="1">
    <location>
        <begin position="50"/>
        <end position="69"/>
    </location>
</feature>
<protein>
    <recommendedName>
        <fullName evidence="2">DUF7870 domain-containing protein</fullName>
    </recommendedName>
</protein>
<dbReference type="PANTHER" id="PTHR33597:SF11">
    <property type="entry name" value="OS07G0620600 PROTEIN"/>
    <property type="match status" value="1"/>
</dbReference>
<keyword evidence="1" id="KW-1133">Transmembrane helix</keyword>
<evidence type="ECO:0000256" key="1">
    <source>
        <dbReference type="SAM" id="Phobius"/>
    </source>
</evidence>
<keyword evidence="1" id="KW-0472">Membrane</keyword>
<name>A0AAD4IR92_PERFH</name>
<dbReference type="Pfam" id="PF25276">
    <property type="entry name" value="DUF7870"/>
    <property type="match status" value="1"/>
</dbReference>
<keyword evidence="1" id="KW-0812">Transmembrane</keyword>
<keyword evidence="4" id="KW-1185">Reference proteome</keyword>
<evidence type="ECO:0000259" key="2">
    <source>
        <dbReference type="Pfam" id="PF25276"/>
    </source>
</evidence>
<dbReference type="PANTHER" id="PTHR33597">
    <property type="entry name" value="OS02G0760400 PROTEIN"/>
    <property type="match status" value="1"/>
</dbReference>
<evidence type="ECO:0000313" key="4">
    <source>
        <dbReference type="Proteomes" id="UP001190926"/>
    </source>
</evidence>
<dbReference type="InterPro" id="IPR057192">
    <property type="entry name" value="DUF7870"/>
</dbReference>
<accession>A0AAD4IR92</accession>
<evidence type="ECO:0000313" key="3">
    <source>
        <dbReference type="EMBL" id="KAH6819726.1"/>
    </source>
</evidence>
<comment type="caution">
    <text evidence="3">The sequence shown here is derived from an EMBL/GenBank/DDBJ whole genome shotgun (WGS) entry which is preliminary data.</text>
</comment>
<reference evidence="3 4" key="1">
    <citation type="journal article" date="2021" name="Nat. Commun.">
        <title>Incipient diploidization of the medicinal plant Perilla within 10,000 years.</title>
        <authorList>
            <person name="Zhang Y."/>
            <person name="Shen Q."/>
            <person name="Leng L."/>
            <person name="Zhang D."/>
            <person name="Chen S."/>
            <person name="Shi Y."/>
            <person name="Ning Z."/>
            <person name="Chen S."/>
        </authorList>
    </citation>
    <scope>NUCLEOTIDE SEQUENCE [LARGE SCALE GENOMIC DNA]</scope>
    <source>
        <strain evidence="4">cv. PC099</strain>
    </source>
</reference>
<gene>
    <name evidence="3" type="ORF">C2S53_020843</name>
</gene>
<sequence length="371" mass="41149">MDESGRGRRPKSRGNNVDELSEFEIGLNSDAIFVIKLPDSRSLRVVSRSLFLAVILLALPSIGSIIGAASNAPPLYDPDTSNSVENLPLLLRDLMEDGLITKGHKGFVLIGSGFQGIEDEFGFLRDAGVDFIAGAGNMADAHQVFDYMCAPSFSGIELMGGVIKDGGLAIAPLGADLSAELRLLRSFKIVYLRRLNDNTVVAMRKSTTENSAAVKQVVCGIATEKKEAALRGLEDVYLEPPRQKSGFMSRKIKFLPDLMRDALDEYPRRVLVADDSNALDWFYKNYPMRGQEFEVYEMEGDWIGKTGVRGEDYVVVKAEAGVVEEMLRDKTLCVVDELFLECEKGRKKGYWECVALYGKVRDEGIAVHQWW</sequence>
<dbReference type="Proteomes" id="UP001190926">
    <property type="component" value="Unassembled WGS sequence"/>
</dbReference>